<reference evidence="1" key="1">
    <citation type="submission" date="2020-05" db="EMBL/GenBank/DDBJ databases">
        <title>Large-scale comparative analyses of tick genomes elucidate their genetic diversity and vector capacities.</title>
        <authorList>
            <person name="Jia N."/>
            <person name="Wang J."/>
            <person name="Shi W."/>
            <person name="Du L."/>
            <person name="Sun Y."/>
            <person name="Zhan W."/>
            <person name="Jiang J."/>
            <person name="Wang Q."/>
            <person name="Zhang B."/>
            <person name="Ji P."/>
            <person name="Sakyi L.B."/>
            <person name="Cui X."/>
            <person name="Yuan T."/>
            <person name="Jiang B."/>
            <person name="Yang W."/>
            <person name="Lam T.T.-Y."/>
            <person name="Chang Q."/>
            <person name="Ding S."/>
            <person name="Wang X."/>
            <person name="Zhu J."/>
            <person name="Ruan X."/>
            <person name="Zhao L."/>
            <person name="Wei J."/>
            <person name="Que T."/>
            <person name="Du C."/>
            <person name="Cheng J."/>
            <person name="Dai P."/>
            <person name="Han X."/>
            <person name="Huang E."/>
            <person name="Gao Y."/>
            <person name="Liu J."/>
            <person name="Shao H."/>
            <person name="Ye R."/>
            <person name="Li L."/>
            <person name="Wei W."/>
            <person name="Wang X."/>
            <person name="Wang C."/>
            <person name="Yang T."/>
            <person name="Huo Q."/>
            <person name="Li W."/>
            <person name="Guo W."/>
            <person name="Chen H."/>
            <person name="Zhou L."/>
            <person name="Ni X."/>
            <person name="Tian J."/>
            <person name="Zhou Y."/>
            <person name="Sheng Y."/>
            <person name="Liu T."/>
            <person name="Pan Y."/>
            <person name="Xia L."/>
            <person name="Li J."/>
            <person name="Zhao F."/>
            <person name="Cao W."/>
        </authorList>
    </citation>
    <scope>NUCLEOTIDE SEQUENCE</scope>
    <source>
        <strain evidence="1">Dsil-2018</strain>
    </source>
</reference>
<accession>A0ACB8CUP2</accession>
<keyword evidence="2" id="KW-1185">Reference proteome</keyword>
<gene>
    <name evidence="1" type="ORF">HPB49_001855</name>
</gene>
<dbReference type="EMBL" id="CM023473">
    <property type="protein sequence ID" value="KAH7952858.1"/>
    <property type="molecule type" value="Genomic_DNA"/>
</dbReference>
<evidence type="ECO:0000313" key="1">
    <source>
        <dbReference type="EMBL" id="KAH7952858.1"/>
    </source>
</evidence>
<proteinExistence type="predicted"/>
<protein>
    <submittedName>
        <fullName evidence="1">Uncharacterized protein</fullName>
    </submittedName>
</protein>
<sequence length="185" mass="20935">MWPEEEAEPVGGRTGDATTANVVKAQMPIQSFGAKAKPVTSAPSSPTYEDEFFKQLEMTDSGSRLEEILRDLSHRGFGVQVFSKAVTAAKHIHSDLEPQARMERVRNVYQRVKISFEGERQRRDKLEEQLANTPDEATRQELRPSLEHCEQRLKGLNLVLLYYASGLKHIYEEHDEGSEHSEAPA</sequence>
<dbReference type="Proteomes" id="UP000821865">
    <property type="component" value="Chromosome 4"/>
</dbReference>
<organism evidence="1 2">
    <name type="scientific">Dermacentor silvarum</name>
    <name type="common">Tick</name>
    <dbReference type="NCBI Taxonomy" id="543639"/>
    <lineage>
        <taxon>Eukaryota</taxon>
        <taxon>Metazoa</taxon>
        <taxon>Ecdysozoa</taxon>
        <taxon>Arthropoda</taxon>
        <taxon>Chelicerata</taxon>
        <taxon>Arachnida</taxon>
        <taxon>Acari</taxon>
        <taxon>Parasitiformes</taxon>
        <taxon>Ixodida</taxon>
        <taxon>Ixodoidea</taxon>
        <taxon>Ixodidae</taxon>
        <taxon>Rhipicephalinae</taxon>
        <taxon>Dermacentor</taxon>
    </lineage>
</organism>
<name>A0ACB8CUP2_DERSI</name>
<comment type="caution">
    <text evidence="1">The sequence shown here is derived from an EMBL/GenBank/DDBJ whole genome shotgun (WGS) entry which is preliminary data.</text>
</comment>
<evidence type="ECO:0000313" key="2">
    <source>
        <dbReference type="Proteomes" id="UP000821865"/>
    </source>
</evidence>